<dbReference type="AlphaFoldDB" id="A0A174AB85"/>
<reference evidence="2 3" key="1">
    <citation type="submission" date="2015-09" db="EMBL/GenBank/DDBJ databases">
        <authorList>
            <consortium name="Pathogen Informatics"/>
        </authorList>
    </citation>
    <scope>NUCLEOTIDE SEQUENCE [LARGE SCALE GENOMIC DNA]</scope>
    <source>
        <strain evidence="2 3">2789STDY5834841</strain>
    </source>
</reference>
<feature type="region of interest" description="Disordered" evidence="1">
    <location>
        <begin position="1"/>
        <end position="33"/>
    </location>
</feature>
<dbReference type="Proteomes" id="UP000095787">
    <property type="component" value="Unassembled WGS sequence"/>
</dbReference>
<evidence type="ECO:0000313" key="2">
    <source>
        <dbReference type="EMBL" id="CUN85483.1"/>
    </source>
</evidence>
<proteinExistence type="predicted"/>
<gene>
    <name evidence="2" type="ORF">ERS852456_00982</name>
</gene>
<feature type="compositionally biased region" description="Acidic residues" evidence="1">
    <location>
        <begin position="13"/>
        <end position="23"/>
    </location>
</feature>
<protein>
    <submittedName>
        <fullName evidence="2">Uncharacterized protein</fullName>
    </submittedName>
</protein>
<evidence type="ECO:0000313" key="3">
    <source>
        <dbReference type="Proteomes" id="UP000095787"/>
    </source>
</evidence>
<sequence>MTGQDTVKKLIVGEEDGKEEENETDARTCRTSE</sequence>
<organism evidence="2 3">
    <name type="scientific">[Ruminococcus] torques</name>
    <dbReference type="NCBI Taxonomy" id="33039"/>
    <lineage>
        <taxon>Bacteria</taxon>
        <taxon>Bacillati</taxon>
        <taxon>Bacillota</taxon>
        <taxon>Clostridia</taxon>
        <taxon>Lachnospirales</taxon>
        <taxon>Lachnospiraceae</taxon>
        <taxon>Mediterraneibacter</taxon>
    </lineage>
</organism>
<accession>A0A174AB85</accession>
<evidence type="ECO:0000256" key="1">
    <source>
        <dbReference type="SAM" id="MobiDB-lite"/>
    </source>
</evidence>
<feature type="compositionally biased region" description="Basic and acidic residues" evidence="1">
    <location>
        <begin position="1"/>
        <end position="12"/>
    </location>
</feature>
<feature type="compositionally biased region" description="Basic and acidic residues" evidence="1">
    <location>
        <begin position="24"/>
        <end position="33"/>
    </location>
</feature>
<name>A0A174AB85_9FIRM</name>
<dbReference type="EMBL" id="CYZO01000010">
    <property type="protein sequence ID" value="CUN85483.1"/>
    <property type="molecule type" value="Genomic_DNA"/>
</dbReference>